<keyword evidence="3" id="KW-0633">Potassium transport</keyword>
<dbReference type="GO" id="GO:0008076">
    <property type="term" value="C:voltage-gated potassium channel complex"/>
    <property type="evidence" value="ECO:0007669"/>
    <property type="project" value="InterPro"/>
</dbReference>
<feature type="compositionally biased region" description="Gly residues" evidence="13">
    <location>
        <begin position="465"/>
        <end position="476"/>
    </location>
</feature>
<keyword evidence="6" id="KW-0851">Voltage-gated channel</keyword>
<dbReference type="InterPro" id="IPR003968">
    <property type="entry name" value="K_chnl_volt-dep_Kv"/>
</dbReference>
<evidence type="ECO:0000256" key="4">
    <source>
        <dbReference type="ARBA" id="ARBA00022692"/>
    </source>
</evidence>
<evidence type="ECO:0000256" key="8">
    <source>
        <dbReference type="ARBA" id="ARBA00022989"/>
    </source>
</evidence>
<dbReference type="GO" id="GO:0051260">
    <property type="term" value="P:protein homooligomerization"/>
    <property type="evidence" value="ECO:0007669"/>
    <property type="project" value="InterPro"/>
</dbReference>
<evidence type="ECO:0000313" key="17">
    <source>
        <dbReference type="FlyBase" id="FBgn0003386"/>
    </source>
</evidence>
<evidence type="ECO:0000256" key="11">
    <source>
        <dbReference type="ARBA" id="ARBA00023303"/>
    </source>
</evidence>
<organism evidence="16 18">
    <name type="scientific">Drosophila melanogaster</name>
    <name type="common">Fruit fly</name>
    <dbReference type="NCBI Taxonomy" id="7227"/>
    <lineage>
        <taxon>Eukaryota</taxon>
        <taxon>Metazoa</taxon>
        <taxon>Ecdysozoa</taxon>
        <taxon>Arthropoda</taxon>
        <taxon>Hexapoda</taxon>
        <taxon>Insecta</taxon>
        <taxon>Pterygota</taxon>
        <taxon>Neoptera</taxon>
        <taxon>Endopterygota</taxon>
        <taxon>Diptera</taxon>
        <taxon>Brachycera</taxon>
        <taxon>Muscomorpha</taxon>
        <taxon>Ephydroidea</taxon>
        <taxon>Drosophilidae</taxon>
        <taxon>Drosophila</taxon>
        <taxon>Sophophora</taxon>
    </lineage>
</organism>
<dbReference type="FunFam" id="3.30.710.10:FF:000020">
    <property type="entry name" value="Potassium voltage-gated channel protein Shaw"/>
    <property type="match status" value="1"/>
</dbReference>
<dbReference type="Pfam" id="PF00520">
    <property type="entry name" value="Ion_trans"/>
    <property type="match status" value="1"/>
</dbReference>
<dbReference type="InterPro" id="IPR011333">
    <property type="entry name" value="SKP1/BTB/POZ_sf"/>
</dbReference>
<dbReference type="PRINTS" id="PR01498">
    <property type="entry name" value="SHAWCHANNEL"/>
</dbReference>
<evidence type="ECO:0000256" key="12">
    <source>
        <dbReference type="ARBA" id="ARBA00061303"/>
    </source>
</evidence>
<dbReference type="Gene3D" id="1.10.287.70">
    <property type="match status" value="1"/>
</dbReference>
<reference evidence="16 18" key="1">
    <citation type="journal article" date="2000" name="Science">
        <title>The genome sequence of Drosophila melanogaster.</title>
        <authorList>
            <person name="Adams M.D."/>
            <person name="Celniker S.E."/>
            <person name="Holt R.A."/>
            <person name="Evans C.A."/>
            <person name="Gocayne J.D."/>
            <person name="Amanatides P.G."/>
            <person name="Scherer S.E."/>
            <person name="Li P.W."/>
            <person name="Hoskins R.A."/>
            <person name="Galle R.F."/>
            <person name="George R.A."/>
            <person name="Lewis S.E."/>
            <person name="Richards S."/>
            <person name="Ashburner M."/>
            <person name="Henderson S.N."/>
            <person name="Sutton G.G."/>
            <person name="Wortman J.R."/>
            <person name="Yandell M.D."/>
            <person name="Zhang Q."/>
            <person name="Chen L.X."/>
            <person name="Brandon R.C."/>
            <person name="Rogers Y.H."/>
            <person name="Blazej R.G."/>
            <person name="Champe M."/>
            <person name="Pfeiffer B.D."/>
            <person name="Wan K.H."/>
            <person name="Doyle C."/>
            <person name="Baxter E.G."/>
            <person name="Helt G."/>
            <person name="Nelson C.R."/>
            <person name="Gabor G.L."/>
            <person name="Abril J.F."/>
            <person name="Agbayani A."/>
            <person name="An H.J."/>
            <person name="Andrews-Pfannkoch C."/>
            <person name="Baldwin D."/>
            <person name="Ballew R.M."/>
            <person name="Basu A."/>
            <person name="Baxendale J."/>
            <person name="Bayraktaroglu L."/>
            <person name="Beasley E.M."/>
            <person name="Beeson K.Y."/>
            <person name="Benos P.V."/>
            <person name="Berman B.P."/>
            <person name="Bhandari D."/>
            <person name="Bolshakov S."/>
            <person name="Borkova D."/>
            <person name="Botchan M.R."/>
            <person name="Bouck J."/>
            <person name="Brokstein P."/>
            <person name="Brottier P."/>
            <person name="Burtis K.C."/>
            <person name="Busam D.A."/>
            <person name="Butler H."/>
            <person name="Cadieu E."/>
            <person name="Center A."/>
            <person name="Chandra I."/>
            <person name="Cherry J.M."/>
            <person name="Cawley S."/>
            <person name="Dahlke C."/>
            <person name="Davenport L.B."/>
            <person name="Davies P."/>
            <person name="de Pablos B."/>
            <person name="Delcher A."/>
            <person name="Deng Z."/>
            <person name="Mays A.D."/>
            <person name="Dew I."/>
            <person name="Dietz S.M."/>
            <person name="Dodson K."/>
            <person name="Doup L.E."/>
            <person name="Downes M."/>
            <person name="Dugan-Rocha S."/>
            <person name="Dunkov B.C."/>
            <person name="Dunn P."/>
            <person name="Durbin K.J."/>
            <person name="Evangelista C.C."/>
            <person name="Ferraz C."/>
            <person name="Ferriera S."/>
            <person name="Fleischmann W."/>
            <person name="Fosler C."/>
            <person name="Gabrielian A.E."/>
            <person name="Garg N.S."/>
            <person name="Gelbart W.M."/>
            <person name="Glasser K."/>
            <person name="Glodek A."/>
            <person name="Gong F."/>
            <person name="Gorrell J.H."/>
            <person name="Gu Z."/>
            <person name="Guan P."/>
            <person name="Harris M."/>
            <person name="Harris N.L."/>
            <person name="Harvey D."/>
            <person name="Heiman T.J."/>
            <person name="Hernandez J.R."/>
            <person name="Houck J."/>
            <person name="Hostin D."/>
            <person name="Houston K.A."/>
            <person name="Howland T.J."/>
            <person name="Wei M.H."/>
            <person name="Ibegwam C."/>
            <person name="Jalali M."/>
            <person name="Kalush F."/>
            <person name="Karpen G.H."/>
            <person name="Ke Z."/>
            <person name="Kennison J.A."/>
            <person name="Ketchum K.A."/>
            <person name="Kimmel B.E."/>
            <person name="Kodira C.D."/>
            <person name="Kraft C."/>
            <person name="Kravitz S."/>
            <person name="Kulp D."/>
            <person name="Lai Z."/>
            <person name="Lasko P."/>
            <person name="Lei Y."/>
            <person name="Levitsky A.A."/>
            <person name="Li J."/>
            <person name="Li Z."/>
            <person name="Liang Y."/>
            <person name="Lin X."/>
            <person name="Liu X."/>
            <person name="Mattei B."/>
            <person name="McIntosh T.C."/>
            <person name="McLeod M.P."/>
            <person name="McPherson D."/>
            <person name="Merkulov G."/>
            <person name="Milshina N.V."/>
            <person name="Mobarry C."/>
            <person name="Morris J."/>
            <person name="Moshrefi A."/>
            <person name="Mount S.M."/>
            <person name="Moy M."/>
            <person name="Murphy B."/>
            <person name="Murphy L."/>
            <person name="Muzny D.M."/>
            <person name="Nelson D.L."/>
            <person name="Nelson D.R."/>
            <person name="Nelson K.A."/>
            <person name="Nixon K."/>
            <person name="Nusskern D.R."/>
            <person name="Pacleb J.M."/>
            <person name="Palazzolo M."/>
            <person name="Pittman G.S."/>
            <person name="Pan S."/>
            <person name="Pollard J."/>
            <person name="Puri V."/>
            <person name="Reese M.G."/>
            <person name="Reinert K."/>
            <person name="Remington K."/>
            <person name="Saunders R.D."/>
            <person name="Scheeler F."/>
            <person name="Shen H."/>
            <person name="Shue B.C."/>
            <person name="Siden-Kiamos I."/>
            <person name="Simpson M."/>
            <person name="Skupski M.P."/>
            <person name="Smith T."/>
            <person name="Spier E."/>
            <person name="Spradling A.C."/>
            <person name="Stapleton M."/>
            <person name="Strong R."/>
            <person name="Sun E."/>
            <person name="Svirskas R."/>
            <person name="Tector C."/>
            <person name="Turner R."/>
            <person name="Venter E."/>
            <person name="Wang A.H."/>
            <person name="Wang X."/>
            <person name="Wang Z.Y."/>
            <person name="Wassarman D.A."/>
            <person name="Weinstock G.M."/>
            <person name="Weissenbach J."/>
            <person name="Williams S.M."/>
            <person name="WoodageT"/>
            <person name="Worley K.C."/>
            <person name="Wu D."/>
            <person name="Yang S."/>
            <person name="Yao Q.A."/>
            <person name="Ye J."/>
            <person name="Yeh R.F."/>
            <person name="Zaveri J.S."/>
            <person name="Zhan M."/>
            <person name="Zhang G."/>
            <person name="Zhao Q."/>
            <person name="Zheng L."/>
            <person name="Zheng X.H."/>
            <person name="Zhong F.N."/>
            <person name="Zhong W."/>
            <person name="Zhou X."/>
            <person name="Zhu S."/>
            <person name="Zhu X."/>
            <person name="Smith H.O."/>
            <person name="Gibbs R.A."/>
            <person name="Myers E.W."/>
            <person name="Rubin G.M."/>
            <person name="Venter J.C."/>
        </authorList>
    </citation>
    <scope>NUCLEOTIDE SEQUENCE [LARGE SCALE GENOMIC DNA]</scope>
    <source>
        <strain evidence="18">Berkeley</strain>
    </source>
</reference>
<reference evidence="16 18" key="7">
    <citation type="journal article" date="2007" name="Science">
        <title>The Release 5.1 annotation of Drosophila melanogaster heterochromatin.</title>
        <authorList>
            <person name="Smith C.D."/>
            <person name="Shu S."/>
            <person name="Mungall C.J."/>
            <person name="Karpen G.H."/>
        </authorList>
    </citation>
    <scope>NUCLEOTIDE SEQUENCE [LARGE SCALE GENOMIC DNA]</scope>
    <source>
        <strain evidence="18">Berkeley</strain>
    </source>
</reference>
<keyword evidence="10 14" id="KW-0472">Membrane</keyword>
<feature type="transmembrane region" description="Helical" evidence="14">
    <location>
        <begin position="344"/>
        <end position="365"/>
    </location>
</feature>
<dbReference type="CDD" id="cd18416">
    <property type="entry name" value="BTB_Shaw-like"/>
    <property type="match status" value="1"/>
</dbReference>
<dbReference type="SUPFAM" id="SSF81324">
    <property type="entry name" value="Voltage-gated potassium channels"/>
    <property type="match status" value="1"/>
</dbReference>
<protein>
    <submittedName>
        <fullName evidence="16">Shaker cognate w, isoform C</fullName>
    </submittedName>
</protein>
<feature type="domain" description="BTB" evidence="15">
    <location>
        <begin position="25"/>
        <end position="125"/>
    </location>
</feature>
<evidence type="ECO:0000256" key="5">
    <source>
        <dbReference type="ARBA" id="ARBA00022826"/>
    </source>
</evidence>
<reference evidence="16 18" key="8">
    <citation type="journal article" date="2007" name="Science">
        <title>Sequence finishing and mapping of Drosophila melanogaster heterochromatin.</title>
        <authorList>
            <person name="Hoskins R.A."/>
            <person name="Carlson J.W."/>
            <person name="Kennedy C."/>
            <person name="Acevedo D."/>
            <person name="Evans-Holm M."/>
            <person name="Frise E."/>
            <person name="Wan K.H."/>
            <person name="Park S."/>
            <person name="Mendez-Lago M."/>
            <person name="Rossi F."/>
            <person name="Villasante A."/>
            <person name="Dimitri P."/>
            <person name="Karpen G.H."/>
            <person name="Celniker S.E."/>
        </authorList>
    </citation>
    <scope>NUCLEOTIDE SEQUENCE [LARGE SCALE GENOMIC DNA]</scope>
    <source>
        <strain evidence="18">Berkeley</strain>
    </source>
</reference>
<dbReference type="FunFam" id="1.20.120.350:FF:000047">
    <property type="entry name" value="Uncharacterized protein, isoform C"/>
    <property type="match status" value="1"/>
</dbReference>
<dbReference type="Bgee" id="FBgn0003386">
    <property type="expression patterns" value="Expressed in visceral muscle cell in digestive tract and 164 other cell types or tissues"/>
</dbReference>
<dbReference type="InterPro" id="IPR003974">
    <property type="entry name" value="K_chnl_volt-dep_Kv3"/>
</dbReference>
<reference evidence="16 18" key="6">
    <citation type="journal article" date="2005" name="PLoS Comput. Biol.">
        <title>Combined evidence annotation of transposable elements in genome sequences.</title>
        <authorList>
            <person name="Quesneville H."/>
            <person name="Bergman C.M."/>
            <person name="Andrieu O."/>
            <person name="Autard D."/>
            <person name="Nouaud D."/>
            <person name="Ashburner M."/>
            <person name="Anxolabehere D."/>
        </authorList>
    </citation>
    <scope>NUCLEOTIDE SEQUENCE [LARGE SCALE GENOMIC DNA]</scope>
    <source>
        <strain evidence="18">Berkeley</strain>
    </source>
</reference>
<evidence type="ECO:0000256" key="3">
    <source>
        <dbReference type="ARBA" id="ARBA00022538"/>
    </source>
</evidence>
<dbReference type="SMART" id="SM00225">
    <property type="entry name" value="BTB"/>
    <property type="match status" value="1"/>
</dbReference>
<keyword evidence="8 14" id="KW-1133">Transmembrane helix</keyword>
<evidence type="ECO:0000259" key="15">
    <source>
        <dbReference type="SMART" id="SM00225"/>
    </source>
</evidence>
<keyword evidence="2" id="KW-0813">Transport</keyword>
<reference evidence="16 18" key="4">
    <citation type="journal article" date="2002" name="Genome Biol.">
        <title>The transposable elements of the Drosophila melanogaster euchromatin: a genomics perspective.</title>
        <authorList>
            <person name="Kaminker J.S."/>
            <person name="Bergman C.M."/>
            <person name="Kronmiller B."/>
            <person name="Carlson J."/>
            <person name="Svirskas R."/>
            <person name="Patel S."/>
            <person name="Frise E."/>
            <person name="Wheeler D.A."/>
            <person name="Lewis S.E."/>
            <person name="Rubin G.M."/>
            <person name="Ashburner M."/>
            <person name="Celniker S.E."/>
        </authorList>
    </citation>
    <scope>NUCLEOTIDE SEQUENCE [LARGE SCALE GENOMIC DNA]</scope>
    <source>
        <strain evidence="18">Berkeley</strain>
    </source>
</reference>
<dbReference type="PANTHER" id="PTHR11537:SF252">
    <property type="entry name" value="POTASSIUM VOLTAGE-GATED CHANNEL PROTEIN SHAW"/>
    <property type="match status" value="1"/>
</dbReference>
<reference evidence="16 18" key="5">
    <citation type="journal article" date="2002" name="Genome Biol.">
        <title>Heterochromatic sequences in a Drosophila whole-genome shotgun assembly.</title>
        <authorList>
            <person name="Hoskins R.A."/>
            <person name="Smith C.D."/>
            <person name="Carlson J.W."/>
            <person name="Carvalho A.B."/>
            <person name="Halpern A."/>
            <person name="Kaminker J.S."/>
            <person name="Kennedy C."/>
            <person name="Mungall C.J."/>
            <person name="Sullivan B.A."/>
            <person name="Sutton G.G."/>
            <person name="Yasuhara J.C."/>
            <person name="Wakimoto B.T."/>
            <person name="Myers E.W."/>
            <person name="Celniker S.E."/>
            <person name="Rubin G.M."/>
            <person name="Karpen G.H."/>
        </authorList>
    </citation>
    <scope>NUCLEOTIDE SEQUENCE [LARGE SCALE GENOMIC DNA]</scope>
    <source>
        <strain evidence="18">Berkeley</strain>
    </source>
</reference>
<evidence type="ECO:0000313" key="18">
    <source>
        <dbReference type="Proteomes" id="UP000000803"/>
    </source>
</evidence>
<keyword evidence="5" id="KW-0631">Potassium channel</keyword>
<dbReference type="BioGRID-ORCS" id="33599">
    <property type="hits" value="0 hits in 3 CRISPR screens"/>
</dbReference>
<keyword evidence="9" id="KW-0406">Ion transport</keyword>
<dbReference type="CTD" id="33599"/>
<comment type="similarity">
    <text evidence="12">Belongs to the potassium channel family. C (Shaw) (TC 1.A.1.2) subfamily. Shaw sub-subfamily.</text>
</comment>
<evidence type="ECO:0000256" key="10">
    <source>
        <dbReference type="ARBA" id="ARBA00023136"/>
    </source>
</evidence>
<dbReference type="Pfam" id="PF02214">
    <property type="entry name" value="BTB_2"/>
    <property type="match status" value="1"/>
</dbReference>
<feature type="region of interest" description="Disordered" evidence="13">
    <location>
        <begin position="446"/>
        <end position="498"/>
    </location>
</feature>
<dbReference type="SMR" id="B7Z009"/>
<feature type="transmembrane region" description="Helical" evidence="14">
    <location>
        <begin position="190"/>
        <end position="208"/>
    </location>
</feature>
<evidence type="ECO:0000256" key="2">
    <source>
        <dbReference type="ARBA" id="ARBA00022448"/>
    </source>
</evidence>
<dbReference type="PRINTS" id="PR01491">
    <property type="entry name" value="KVCHANNEL"/>
</dbReference>
<reference evidence="16 18" key="11">
    <citation type="journal article" date="2015" name="Genome Res.">
        <title>The Release 6 reference sequence of the Drosophila melanogaster genome.</title>
        <authorList>
            <person name="Hoskins R.A."/>
            <person name="Carlson J.W."/>
            <person name="Wan K.H."/>
            <person name="Park S."/>
            <person name="Mendez I."/>
            <person name="Galle S.E."/>
            <person name="Booth B.W."/>
            <person name="Pfeiffer B.D."/>
            <person name="George R.A."/>
            <person name="Svirskas R."/>
            <person name="Krzywinski M."/>
            <person name="Schein J."/>
            <person name="Accardo M.C."/>
            <person name="Damia E."/>
            <person name="Messina G."/>
            <person name="Mendez-Lago M."/>
            <person name="de Pablos B."/>
            <person name="Demakova O.V."/>
            <person name="Andreyeva E.N."/>
            <person name="Boldyreva L.V."/>
            <person name="Marra M."/>
            <person name="Carvalho A.B."/>
            <person name="Dimitri P."/>
            <person name="Villasante A."/>
            <person name="Zhimulev I.F."/>
            <person name="Rubin G.M."/>
            <person name="Karpen G.H."/>
            <person name="Celniker S.E."/>
        </authorList>
    </citation>
    <scope>NUCLEOTIDE SEQUENCE [LARGE SCALE GENOMIC DNA]</scope>
    <source>
        <strain evidence="18">Berkeley</strain>
    </source>
</reference>
<evidence type="ECO:0000256" key="9">
    <source>
        <dbReference type="ARBA" id="ARBA00023065"/>
    </source>
</evidence>
<keyword evidence="4 14" id="KW-0812">Transmembrane</keyword>
<evidence type="ECO:0000256" key="1">
    <source>
        <dbReference type="ARBA" id="ARBA00004141"/>
    </source>
</evidence>
<dbReference type="GeneID" id="33599"/>
<comment type="subcellular location">
    <subcellularLocation>
        <location evidence="1">Membrane</location>
        <topology evidence="1">Multi-pass membrane protein</topology>
    </subcellularLocation>
</comment>
<evidence type="ECO:0000256" key="6">
    <source>
        <dbReference type="ARBA" id="ARBA00022882"/>
    </source>
</evidence>
<dbReference type="ExpressionAtlas" id="B7Z009">
    <property type="expression patterns" value="baseline and differential"/>
</dbReference>
<dbReference type="InterPro" id="IPR003131">
    <property type="entry name" value="T1-type_BTB"/>
</dbReference>
<dbReference type="GO" id="GO:0005249">
    <property type="term" value="F:voltage-gated potassium channel activity"/>
    <property type="evidence" value="ECO:0007669"/>
    <property type="project" value="InterPro"/>
</dbReference>
<keyword evidence="18" id="KW-1185">Reference proteome</keyword>
<dbReference type="InterPro" id="IPR005821">
    <property type="entry name" value="Ion_trans_dom"/>
</dbReference>
<feature type="transmembrane region" description="Helical" evidence="14">
    <location>
        <begin position="403"/>
        <end position="428"/>
    </location>
</feature>
<accession>B7Z009</accession>
<dbReference type="Proteomes" id="UP000000803">
    <property type="component" value="Chromosome 2L"/>
</dbReference>
<dbReference type="AGR" id="FB:FBgn0003386"/>
<dbReference type="AlphaFoldDB" id="B7Z009"/>
<dbReference type="FlyBase" id="FBgn0003386">
    <property type="gene designation" value="Shaw"/>
</dbReference>
<sequence>MTYIPKKMQHYAHAAMNLINMDSENRVVLNVGGIRHETYKATLKKIPATRLSRLTEALANYDPILNEYFFDRHPGVFAQVLNYYRTGKLHYPTDVCGPLFEEELEFWGLDSNQVEPCCWMTYTQHRDTQETLAVLDRLDLDTEKPSEEELARKFGFEEDYYKGTISWWQEMKPRIWSLFDEPYSSNAAKTIGVVSVFFICISILSFCLKTHPDMRVPIVRNITVKTANGSNGWFLDKTQTNAHIAFFYIECVCNAWFTFEILVRFISSPNKWEFIKSSVNIIDYIATLSFYIDLVLQRFASHLENADILEFFSIIRIMRLFKLTRHSSGLKILIQTFRASAKELTLLVFFLVLGIVIFASLVYYAERIQPNPHNDFNSIPLGLWWALVTMTTVGYGDMAPKTYIGMFVGALCALAGVLTIALPVPVIVSNFAMYYSHTQARAKLPKKRRRVLPVEQPRQPRLPGAPGGVSGCGTPGSGPHSGPMGSGGTGPRRMNNKTKDLVSPKSVAQLFAGPLGASIVAMSPRTMLDLNPALAMGKPTFQPRIPTPLAATPPPPVSSAGGMTASGIGTTSATGATSAPQPATPLPSIAVSTTASVGKDLGISTTTTTAQETSKKAFL</sequence>
<feature type="transmembrane region" description="Helical" evidence="14">
    <location>
        <begin position="377"/>
        <end position="396"/>
    </location>
</feature>
<dbReference type="Gene3D" id="1.20.120.350">
    <property type="entry name" value="Voltage-gated potassium channels. Chain C"/>
    <property type="match status" value="1"/>
</dbReference>
<dbReference type="InterPro" id="IPR028325">
    <property type="entry name" value="VG_K_chnl"/>
</dbReference>
<dbReference type="PhylomeDB" id="B7Z009"/>
<dbReference type="VEuPathDB" id="VectorBase:FBgn0003386"/>
<evidence type="ECO:0000256" key="7">
    <source>
        <dbReference type="ARBA" id="ARBA00022958"/>
    </source>
</evidence>
<dbReference type="OMA" id="QTQSWAL"/>
<dbReference type="DNASU" id="33599"/>
<dbReference type="PANTHER" id="PTHR11537">
    <property type="entry name" value="VOLTAGE-GATED POTASSIUM CHANNEL"/>
    <property type="match status" value="1"/>
</dbReference>
<dbReference type="EMBL" id="AE014134">
    <property type="protein sequence ID" value="ACL82989.1"/>
    <property type="molecule type" value="Genomic_DNA"/>
</dbReference>
<dbReference type="Gene3D" id="3.30.710.10">
    <property type="entry name" value="Potassium Channel Kv1.1, Chain A"/>
    <property type="match status" value="1"/>
</dbReference>
<gene>
    <name evidence="16 17" type="primary">Shaw</name>
    <name evidence="16" type="synonym">CG15419</name>
    <name evidence="16" type="synonym">Dmel\CG2822</name>
    <name evidence="16" type="synonym">dShaw</name>
    <name evidence="16" type="synonym">dShaw2</name>
    <name evidence="16" type="synonym">K[[v]]3</name>
    <name evidence="16" type="synonym">Kv3</name>
    <name evidence="16" type="synonym">Kv3.1</name>
    <name evidence="16" type="synonym">shaw</name>
    <name evidence="16" type="synonym">Shaw2</name>
    <name evidence="16 17" type="ORF">CG2822</name>
    <name evidence="16" type="ORF">Dmel_CG2822</name>
</gene>
<name>B7Z009_DROME</name>
<dbReference type="RefSeq" id="NP_001137782.1">
    <property type="nucleotide sequence ID" value="NM_001144310.1"/>
</dbReference>
<dbReference type="PRINTS" id="PR00169">
    <property type="entry name" value="KCHANNEL"/>
</dbReference>
<keyword evidence="7" id="KW-0630">Potassium</keyword>
<dbReference type="InterPro" id="IPR027359">
    <property type="entry name" value="Volt_channel_dom_sf"/>
</dbReference>
<dbReference type="FunFam" id="1.10.287.70:FF:000002">
    <property type="entry name" value="Potassium voltage-gated channel subfamily a member"/>
    <property type="match status" value="1"/>
</dbReference>
<proteinExistence type="inferred from homology"/>
<reference evidence="16 18" key="3">
    <citation type="journal article" date="2002" name="Genome Biol.">
        <title>Annotation of the Drosophila melanogaster euchromatic genome: a systematic review.</title>
        <authorList>
            <person name="Misra S."/>
            <person name="Crosby M.A."/>
            <person name="Mungall C.J."/>
            <person name="Matthews B.B."/>
            <person name="Campbell K.S."/>
            <person name="Hradecky P."/>
            <person name="Huang Y."/>
            <person name="Kaminker J.S."/>
            <person name="Millburn G.H."/>
            <person name="Prochnik S.E."/>
            <person name="Smith C.D."/>
            <person name="Tupy J.L."/>
            <person name="Whitfied E.J."/>
            <person name="Bayraktaroglu L."/>
            <person name="Berman B.P."/>
            <person name="Bettencourt B.R."/>
            <person name="Celniker S.E."/>
            <person name="de Grey A.D."/>
            <person name="Drysdale R.A."/>
            <person name="Harris N.L."/>
            <person name="Richter J."/>
            <person name="Russo S."/>
            <person name="Schroeder A.J."/>
            <person name="Shu S.Q."/>
            <person name="Stapleton M."/>
            <person name="Yamada C."/>
            <person name="Ashburner M."/>
            <person name="Gelbart W.M."/>
            <person name="Rubin G.M."/>
            <person name="Lewis S.E."/>
        </authorList>
    </citation>
    <scope>GENOME REANNOTATION</scope>
    <source>
        <strain evidence="18">Berkeley</strain>
    </source>
</reference>
<reference evidence="16 18" key="10">
    <citation type="journal article" date="2015" name="G3 (Bethesda)">
        <title>Gene Model Annotations for Drosophila melanogaster: The Rule-Benders.</title>
        <authorList>
            <consortium name="FlyBase Consortium"/>
            <person name="Crosby M.A."/>
            <person name="Gramates L.S."/>
            <person name="Dos Santos G."/>
            <person name="Matthews B.B."/>
            <person name="St Pierre S.E."/>
            <person name="Zhou P."/>
            <person name="Schroeder A.J."/>
            <person name="Falls K."/>
            <person name="Emmert D.B."/>
            <person name="Russo S.M."/>
            <person name="Gelbart W.M."/>
            <person name="null"/>
        </authorList>
    </citation>
    <scope>NUCLEOTIDE SEQUENCE [LARGE SCALE GENOMIC DNA]</scope>
    <source>
        <strain evidence="18">Berkeley</strain>
    </source>
</reference>
<dbReference type="SUPFAM" id="SSF54695">
    <property type="entry name" value="POZ domain"/>
    <property type="match status" value="1"/>
</dbReference>
<reference evidence="16 18" key="2">
    <citation type="journal article" date="2002" name="Genome Biol.">
        <title>Finishing a whole-genome shotgun: release 3 of the Drosophila melanogaster euchromatic genome sequence.</title>
        <authorList>
            <person name="Celniker S.E."/>
            <person name="Wheeler D.A."/>
            <person name="Kronmiller B."/>
            <person name="Carlson J.W."/>
            <person name="Halpern A."/>
            <person name="Patel S."/>
            <person name="Adams M."/>
            <person name="Champe M."/>
            <person name="Dugan S.P."/>
            <person name="Frise E."/>
            <person name="Hodgson A."/>
            <person name="George R.A."/>
            <person name="Hoskins R.A."/>
            <person name="Laverty T."/>
            <person name="Muzny D.M."/>
            <person name="Nelson C.R."/>
            <person name="Pacleb J.M."/>
            <person name="Park S."/>
            <person name="Pfeiffer B.D."/>
            <person name="Richards S."/>
            <person name="Sodergren E.J."/>
            <person name="Svirskas R."/>
            <person name="Tabor P.E."/>
            <person name="Wan K."/>
            <person name="Stapleton M."/>
            <person name="Sutton G.G."/>
            <person name="Venter C."/>
            <person name="Weinstock G."/>
            <person name="Scherer S.E."/>
            <person name="Myers E.W."/>
            <person name="Gibbs R.A."/>
            <person name="Rubin G.M."/>
        </authorList>
    </citation>
    <scope>NUCLEOTIDE SEQUENCE [LARGE SCALE GENOMIC DNA]</scope>
    <source>
        <strain evidence="18">Berkeley</strain>
    </source>
</reference>
<dbReference type="GO" id="GO:0030431">
    <property type="term" value="P:sleep"/>
    <property type="evidence" value="ECO:0007669"/>
    <property type="project" value="UniProtKB-ARBA"/>
</dbReference>
<reference evidence="16 18" key="9">
    <citation type="journal article" date="2015" name="G3 (Bethesda)">
        <title>Gene Model Annotations for Drosophila melanogaster: Impact of High-Throughput Data.</title>
        <authorList>
            <consortium name="FlyBase Consortium"/>
            <person name="Matthews B.B."/>
            <person name="Dos Santos G."/>
            <person name="Crosby M.A."/>
            <person name="Emmert D.B."/>
            <person name="St Pierre S.E."/>
            <person name="Gramates L.S."/>
            <person name="Zhou P."/>
            <person name="Schroeder A.J."/>
            <person name="Falls K."/>
            <person name="Strelets V."/>
            <person name="Russo S.M."/>
            <person name="Gelbart W.M."/>
            <person name="null"/>
        </authorList>
    </citation>
    <scope>NUCLEOTIDE SEQUENCE [LARGE SCALE GENOMIC DNA]</scope>
    <source>
        <strain evidence="18">Berkeley</strain>
    </source>
</reference>
<keyword evidence="11" id="KW-0407">Ion channel</keyword>
<dbReference type="OrthoDB" id="415460at2759"/>
<evidence type="ECO:0000256" key="14">
    <source>
        <dbReference type="SAM" id="Phobius"/>
    </source>
</evidence>
<evidence type="ECO:0000313" key="16">
    <source>
        <dbReference type="EMBL" id="ACL82989.1"/>
    </source>
</evidence>
<dbReference type="InterPro" id="IPR000210">
    <property type="entry name" value="BTB/POZ_dom"/>
</dbReference>
<evidence type="ECO:0000256" key="13">
    <source>
        <dbReference type="SAM" id="MobiDB-lite"/>
    </source>
</evidence>